<protein>
    <recommendedName>
        <fullName evidence="8">ATP synthase epsilon chain</fullName>
    </recommendedName>
    <alternativeName>
        <fullName evidence="8">ATP synthase F1 sector epsilon subunit</fullName>
    </alternativeName>
    <alternativeName>
        <fullName evidence="8">F-ATPase epsilon subunit</fullName>
    </alternativeName>
</protein>
<evidence type="ECO:0000313" key="12">
    <source>
        <dbReference type="EMBL" id="CUO46965.1"/>
    </source>
</evidence>
<keyword evidence="7 8" id="KW-0066">ATP synthesis</keyword>
<evidence type="ECO:0000313" key="13">
    <source>
        <dbReference type="Proteomes" id="UP000095706"/>
    </source>
</evidence>
<evidence type="ECO:0000256" key="8">
    <source>
        <dbReference type="HAMAP-Rule" id="MF_00530"/>
    </source>
</evidence>
<name>A0A174FFR0_9FIRM</name>
<dbReference type="GO" id="GO:0005524">
    <property type="term" value="F:ATP binding"/>
    <property type="evidence" value="ECO:0007669"/>
    <property type="project" value="UniProtKB-UniRule"/>
</dbReference>
<comment type="subunit">
    <text evidence="8 9">F-type ATPases have 2 components, CF(1) - the catalytic core - and CF(0) - the membrane proton channel. CF(1) has five subunits: alpha(3), beta(3), gamma(1), delta(1), epsilon(1). CF(0) has three main subunits: a, b and c.</text>
</comment>
<dbReference type="InterPro" id="IPR001469">
    <property type="entry name" value="ATP_synth_F1_dsu/esu"/>
</dbReference>
<evidence type="ECO:0000256" key="7">
    <source>
        <dbReference type="ARBA" id="ARBA00023310"/>
    </source>
</evidence>
<dbReference type="HAMAP" id="MF_00530">
    <property type="entry name" value="ATP_synth_epsil_bac"/>
    <property type="match status" value="1"/>
</dbReference>
<dbReference type="InterPro" id="IPR020547">
    <property type="entry name" value="ATP_synth_F1_esu_C"/>
</dbReference>
<dbReference type="Gene3D" id="2.60.15.10">
    <property type="entry name" value="F0F1 ATP synthase delta/epsilon subunit, N-terminal"/>
    <property type="match status" value="1"/>
</dbReference>
<dbReference type="GO" id="GO:0045259">
    <property type="term" value="C:proton-transporting ATP synthase complex"/>
    <property type="evidence" value="ECO:0007669"/>
    <property type="project" value="UniProtKB-KW"/>
</dbReference>
<dbReference type="NCBIfam" id="TIGR01216">
    <property type="entry name" value="ATP_synt_epsi"/>
    <property type="match status" value="1"/>
</dbReference>
<keyword evidence="4 8" id="KW-0406">Ion transport</keyword>
<feature type="domain" description="ATP synthase F1 complex delta/epsilon subunit N-terminal" evidence="11">
    <location>
        <begin position="5"/>
        <end position="82"/>
    </location>
</feature>
<keyword evidence="3 8" id="KW-0813">Transport</keyword>
<evidence type="ECO:0000256" key="5">
    <source>
        <dbReference type="ARBA" id="ARBA00023136"/>
    </source>
</evidence>
<evidence type="ECO:0000259" key="10">
    <source>
        <dbReference type="Pfam" id="PF00401"/>
    </source>
</evidence>
<evidence type="ECO:0000256" key="2">
    <source>
        <dbReference type="ARBA" id="ARBA00005712"/>
    </source>
</evidence>
<dbReference type="RefSeq" id="WP_055227963.1">
    <property type="nucleotide sequence ID" value="NZ_CYYV01000009.1"/>
</dbReference>
<evidence type="ECO:0000256" key="6">
    <source>
        <dbReference type="ARBA" id="ARBA00023196"/>
    </source>
</evidence>
<dbReference type="InterPro" id="IPR036794">
    <property type="entry name" value="ATP_F1_dsu/esu_C_sf"/>
</dbReference>
<dbReference type="Proteomes" id="UP000095706">
    <property type="component" value="Unassembled WGS sequence"/>
</dbReference>
<evidence type="ECO:0000256" key="3">
    <source>
        <dbReference type="ARBA" id="ARBA00022448"/>
    </source>
</evidence>
<dbReference type="GO" id="GO:0005886">
    <property type="term" value="C:plasma membrane"/>
    <property type="evidence" value="ECO:0007669"/>
    <property type="project" value="UniProtKB-SubCell"/>
</dbReference>
<comment type="subcellular location">
    <subcellularLocation>
        <location evidence="8">Cell membrane</location>
        <topology evidence="8">Peripheral membrane protein</topology>
    </subcellularLocation>
    <subcellularLocation>
        <location evidence="1">Endomembrane system</location>
        <topology evidence="1">Peripheral membrane protein</topology>
    </subcellularLocation>
</comment>
<comment type="function">
    <text evidence="8">Produces ATP from ADP in the presence of a proton gradient across the membrane.</text>
</comment>
<accession>A0A174FFR0</accession>
<evidence type="ECO:0000256" key="9">
    <source>
        <dbReference type="RuleBase" id="RU003656"/>
    </source>
</evidence>
<proteinExistence type="inferred from homology"/>
<evidence type="ECO:0000256" key="1">
    <source>
        <dbReference type="ARBA" id="ARBA00004184"/>
    </source>
</evidence>
<comment type="similarity">
    <text evidence="2 8 9">Belongs to the ATPase epsilon chain family.</text>
</comment>
<keyword evidence="5 8" id="KW-0472">Membrane</keyword>
<dbReference type="AlphaFoldDB" id="A0A174FFR0"/>
<organism evidence="12 13">
    <name type="scientific">Fusicatenibacter saccharivorans</name>
    <dbReference type="NCBI Taxonomy" id="1150298"/>
    <lineage>
        <taxon>Bacteria</taxon>
        <taxon>Bacillati</taxon>
        <taxon>Bacillota</taxon>
        <taxon>Clostridia</taxon>
        <taxon>Lachnospirales</taxon>
        <taxon>Lachnospiraceae</taxon>
        <taxon>Fusicatenibacter</taxon>
    </lineage>
</organism>
<dbReference type="CDD" id="cd12152">
    <property type="entry name" value="F1-ATPase_delta"/>
    <property type="match status" value="1"/>
</dbReference>
<dbReference type="SUPFAM" id="SSF46604">
    <property type="entry name" value="Epsilon subunit of F1F0-ATP synthase C-terminal domain"/>
    <property type="match status" value="1"/>
</dbReference>
<keyword evidence="8" id="KW-1003">Cell membrane</keyword>
<dbReference type="Pfam" id="PF00401">
    <property type="entry name" value="ATP-synt_DE"/>
    <property type="match status" value="1"/>
</dbReference>
<dbReference type="Pfam" id="PF02823">
    <property type="entry name" value="ATP-synt_DE_N"/>
    <property type="match status" value="1"/>
</dbReference>
<dbReference type="InterPro" id="IPR036771">
    <property type="entry name" value="ATPsynth_dsu/esu_N"/>
</dbReference>
<dbReference type="GO" id="GO:0046933">
    <property type="term" value="F:proton-transporting ATP synthase activity, rotational mechanism"/>
    <property type="evidence" value="ECO:0007669"/>
    <property type="project" value="UniProtKB-UniRule"/>
</dbReference>
<evidence type="ECO:0000259" key="11">
    <source>
        <dbReference type="Pfam" id="PF02823"/>
    </source>
</evidence>
<dbReference type="GO" id="GO:0012505">
    <property type="term" value="C:endomembrane system"/>
    <property type="evidence" value="ECO:0007669"/>
    <property type="project" value="UniProtKB-SubCell"/>
</dbReference>
<sequence length="133" mass="14462">MSTFPLRVGTPDGLLYEGDVARVVCRTISGDLAILPGHCNYCTALGMGEAHIVLEDGTRRNAACIGGMLSMMNGVCRVLATTWEWEEDIDAKRAEAAKHRAEQALANGGLTDKEYRIAEAKLQRALVRLSVKE</sequence>
<feature type="domain" description="ATP synthase epsilon subunit C-terminal" evidence="10">
    <location>
        <begin position="87"/>
        <end position="132"/>
    </location>
</feature>
<dbReference type="SUPFAM" id="SSF51344">
    <property type="entry name" value="Epsilon subunit of F1F0-ATP synthase N-terminal domain"/>
    <property type="match status" value="1"/>
</dbReference>
<gene>
    <name evidence="8 12" type="primary">atpC</name>
    <name evidence="12" type="ORF">ERS852406_02052</name>
</gene>
<dbReference type="Gene3D" id="1.20.5.440">
    <property type="entry name" value="ATP synthase delta/epsilon subunit, C-terminal domain"/>
    <property type="match status" value="1"/>
</dbReference>
<evidence type="ECO:0000256" key="4">
    <source>
        <dbReference type="ARBA" id="ARBA00023065"/>
    </source>
</evidence>
<keyword evidence="8" id="KW-0375">Hydrogen ion transport</keyword>
<reference evidence="12 13" key="1">
    <citation type="submission" date="2015-09" db="EMBL/GenBank/DDBJ databases">
        <authorList>
            <consortium name="Pathogen Informatics"/>
        </authorList>
    </citation>
    <scope>NUCLEOTIDE SEQUENCE [LARGE SCALE GENOMIC DNA]</scope>
    <source>
        <strain evidence="12 13">2789STDY5608849</strain>
    </source>
</reference>
<dbReference type="EMBL" id="CYYV01000009">
    <property type="protein sequence ID" value="CUO46965.1"/>
    <property type="molecule type" value="Genomic_DNA"/>
</dbReference>
<dbReference type="InterPro" id="IPR020546">
    <property type="entry name" value="ATP_synth_F1_dsu/esu_N"/>
</dbReference>
<keyword evidence="6 8" id="KW-0139">CF(1)</keyword>